<proteinExistence type="predicted"/>
<protein>
    <submittedName>
        <fullName evidence="2">Uncharacterized protein</fullName>
    </submittedName>
</protein>
<accession>K0K4S2</accession>
<feature type="transmembrane region" description="Helical" evidence="1">
    <location>
        <begin position="12"/>
        <end position="33"/>
    </location>
</feature>
<dbReference type="HOGENOM" id="CLU_1022661_0_0_11"/>
<dbReference type="RefSeq" id="WP_015103407.1">
    <property type="nucleotide sequence ID" value="NC_019673.1"/>
</dbReference>
<organism evidence="2 3">
    <name type="scientific">Saccharothrix espanaensis (strain ATCC 51144 / DSM 44229 / JCM 9112 / NBRC 15066 / NRRL 15764)</name>
    <dbReference type="NCBI Taxonomy" id="1179773"/>
    <lineage>
        <taxon>Bacteria</taxon>
        <taxon>Bacillati</taxon>
        <taxon>Actinomycetota</taxon>
        <taxon>Actinomycetes</taxon>
        <taxon>Pseudonocardiales</taxon>
        <taxon>Pseudonocardiaceae</taxon>
        <taxon>Saccharothrix</taxon>
    </lineage>
</organism>
<dbReference type="PATRIC" id="fig|1179773.3.peg.6084"/>
<keyword evidence="1" id="KW-0812">Transmembrane</keyword>
<dbReference type="Proteomes" id="UP000006281">
    <property type="component" value="Chromosome"/>
</dbReference>
<feature type="transmembrane region" description="Helical" evidence="1">
    <location>
        <begin position="146"/>
        <end position="165"/>
    </location>
</feature>
<feature type="transmembrane region" description="Helical" evidence="1">
    <location>
        <begin position="211"/>
        <end position="231"/>
    </location>
</feature>
<sequence>MTTITRSTPGVLRSLPLSVPLFLLFVTALLIPLTPGVDSVYRVVAPQFTVLKPPCAKDGDTIKCVIPVGDRVLTVSVKPGLPNLNSGCEATFAGERVSCSRDFGVTDASTPAVRVAGFALSEEEAAAVRDVQPWWTGADERSVTTFLFWALAGLCLAAAVGTWLLSATPREADPRRALMTSAMAVAVVVQPVASSFMLVPFDQALQRMGFLLLPPLSLAPILLMVLWQMLVGREITGKVGQRISLSSTALAVTAVYGFSVLLWSAFATGLVD</sequence>
<gene>
    <name evidence="2" type="ordered locus">BN6_60410</name>
</gene>
<evidence type="ECO:0000313" key="3">
    <source>
        <dbReference type="Proteomes" id="UP000006281"/>
    </source>
</evidence>
<dbReference type="AlphaFoldDB" id="K0K4S2"/>
<dbReference type="EMBL" id="HE804045">
    <property type="protein sequence ID" value="CCH33296.1"/>
    <property type="molecule type" value="Genomic_DNA"/>
</dbReference>
<evidence type="ECO:0000313" key="2">
    <source>
        <dbReference type="EMBL" id="CCH33296.1"/>
    </source>
</evidence>
<keyword evidence="1" id="KW-1133">Transmembrane helix</keyword>
<reference evidence="2 3" key="1">
    <citation type="journal article" date="2012" name="BMC Genomics">
        <title>Complete genome sequence of Saccharothrix espanaensis DSM 44229T and comparison to the other completely sequenced Pseudonocardiaceae.</title>
        <authorList>
            <person name="Strobel T."/>
            <person name="Al-Dilaimi A."/>
            <person name="Blom J."/>
            <person name="Gessner A."/>
            <person name="Kalinowski J."/>
            <person name="Luzhetska M."/>
            <person name="Puhler A."/>
            <person name="Szczepanowski R."/>
            <person name="Bechthold A."/>
            <person name="Ruckert C."/>
        </authorList>
    </citation>
    <scope>NUCLEOTIDE SEQUENCE [LARGE SCALE GENOMIC DNA]</scope>
    <source>
        <strain evidence="3">ATCC 51144 / DSM 44229 / JCM 9112 / NBRC 15066 / NRRL 15764</strain>
    </source>
</reference>
<feature type="transmembrane region" description="Helical" evidence="1">
    <location>
        <begin position="177"/>
        <end position="199"/>
    </location>
</feature>
<evidence type="ECO:0000256" key="1">
    <source>
        <dbReference type="SAM" id="Phobius"/>
    </source>
</evidence>
<name>K0K4S2_SACES</name>
<keyword evidence="3" id="KW-1185">Reference proteome</keyword>
<keyword evidence="1" id="KW-0472">Membrane</keyword>
<dbReference type="KEGG" id="sesp:BN6_60410"/>
<feature type="transmembrane region" description="Helical" evidence="1">
    <location>
        <begin position="243"/>
        <end position="266"/>
    </location>
</feature>